<dbReference type="InParanoid" id="A0A7X0JUX2"/>
<evidence type="ECO:0000313" key="2">
    <source>
        <dbReference type="EMBL" id="MBB6521846.1"/>
    </source>
</evidence>
<protein>
    <submittedName>
        <fullName evidence="2">Uncharacterized protein</fullName>
    </submittedName>
</protein>
<dbReference type="Proteomes" id="UP000528457">
    <property type="component" value="Unassembled WGS sequence"/>
</dbReference>
<evidence type="ECO:0000256" key="1">
    <source>
        <dbReference type="SAM" id="MobiDB-lite"/>
    </source>
</evidence>
<proteinExistence type="predicted"/>
<dbReference type="RefSeq" id="WP_166843616.1">
    <property type="nucleotide sequence ID" value="NZ_JAAONY010000002.1"/>
</dbReference>
<name>A0A7X0JUX2_9GAMM</name>
<feature type="region of interest" description="Disordered" evidence="1">
    <location>
        <begin position="106"/>
        <end position="136"/>
    </location>
</feature>
<evidence type="ECO:0000313" key="3">
    <source>
        <dbReference type="Proteomes" id="UP000528457"/>
    </source>
</evidence>
<gene>
    <name evidence="2" type="ORF">HNR48_002131</name>
</gene>
<dbReference type="EMBL" id="JACHHT010000002">
    <property type="protein sequence ID" value="MBB6521846.1"/>
    <property type="molecule type" value="Genomic_DNA"/>
</dbReference>
<accession>A0A7X0JUX2</accession>
<sequence>MDVALCLLDGERYDIANFCKLPPVRLGQLRRALICEECQGKGYYTKQSRDGKAAYFGAYHEDSCPIKLKKGITAPKLDPHTVEEVNGIITNNDIIDVNFSAYTSQQLTPPSSNSTHANTGSPTHSRQHTRQASQIRNTNKGLRSLLRMLMHSDTFAHSDITINMGGQYHYKAKNLFVNFDDIYEELANKKKMRGYWGVISNADEEINWLNTANEQDVSIPVSGLKDYLTEVFGISDAEDLSGATVLVFGWLKVSKSKHKKWYINVHNNDPAYLFVKLKKE</sequence>
<organism evidence="2 3">
    <name type="scientific">Pseudoteredinibacter isoporae</name>
    <dbReference type="NCBI Taxonomy" id="570281"/>
    <lineage>
        <taxon>Bacteria</taxon>
        <taxon>Pseudomonadati</taxon>
        <taxon>Pseudomonadota</taxon>
        <taxon>Gammaproteobacteria</taxon>
        <taxon>Cellvibrionales</taxon>
        <taxon>Cellvibrionaceae</taxon>
        <taxon>Pseudoteredinibacter</taxon>
    </lineage>
</organism>
<reference evidence="2 3" key="1">
    <citation type="submission" date="2020-08" db="EMBL/GenBank/DDBJ databases">
        <title>Genomic Encyclopedia of Type Strains, Phase IV (KMG-IV): sequencing the most valuable type-strain genomes for metagenomic binning, comparative biology and taxonomic classification.</title>
        <authorList>
            <person name="Goeker M."/>
        </authorList>
    </citation>
    <scope>NUCLEOTIDE SEQUENCE [LARGE SCALE GENOMIC DNA]</scope>
    <source>
        <strain evidence="2 3">DSM 22368</strain>
    </source>
</reference>
<comment type="caution">
    <text evidence="2">The sequence shown here is derived from an EMBL/GenBank/DDBJ whole genome shotgun (WGS) entry which is preliminary data.</text>
</comment>
<dbReference type="AlphaFoldDB" id="A0A7X0JUX2"/>
<keyword evidence="3" id="KW-1185">Reference proteome</keyword>